<dbReference type="OrthoDB" id="9767885at2"/>
<dbReference type="SUPFAM" id="SSF50939">
    <property type="entry name" value="Sialidases"/>
    <property type="match status" value="1"/>
</dbReference>
<gene>
    <name evidence="4" type="ordered locus">Acid_1967</name>
</gene>
<dbReference type="GO" id="GO:0010411">
    <property type="term" value="P:xyloglucan metabolic process"/>
    <property type="evidence" value="ECO:0007669"/>
    <property type="project" value="TreeGrafter"/>
</dbReference>
<dbReference type="STRING" id="234267.Acid_1967"/>
<dbReference type="InterPro" id="IPR015943">
    <property type="entry name" value="WD40/YVTN_repeat-like_dom_sf"/>
</dbReference>
<dbReference type="InterPro" id="IPR036278">
    <property type="entry name" value="Sialidase_sf"/>
</dbReference>
<sequence length="957" mass="103961" precursor="true">MLNFGRIVFTVLALILAGTFTLQPWSHAQSGDPVAALLADYKWRSIGPASAGGRIIDVKASDRDFRYAVVASASGGVWKTVNAGTTWTPIFDHYGAASIGAVAMFQANPEILWVGTGEANNRNSVAWGDGIYKSGDGGKTFQNSGLKNTLQIARIVTHPTDPNIVYVAALGNLWAYTGDRGVFKTADGGRTWQKLTSGLPADGKTGATDLLMDPDNPEVLYAAFYQRLRQPWRFDSGGPNGGIFKTIDGGKTWKKLTNGLPAGETGRIGLDIYRKNPKILMAIIEHGFQCGGGRGAAPVSPDCADMTKLGTGVYRSEDGGETWKFLNRYNNRPFYYSQIRINPSDDRLVYVLATSFLWSRDGGKTLTVAQAPFGPNYDHHAMWIDPSNKDRFYLGKDKGLTLTHDHGGSFIYFDNLPVAQFYKVATDMRDPYSIYGGTQDNGSVATTGFTRDVLGVRNDASWKMHWDDGQYVAVDPTDWRTVYSEGTVGTFRVVDPIGHTDTQRRPVPRNIANFQEVTGKDPVSPDATQAIRFNWTSPFILSPHDPKVLYYGTNYLLKTTDQGLTWRIVSRDLSKNDPNKNDKGSGGITPESTGAEGFATIYSISESPLTKGVIWAGTDDGNVWLTRDEGRSWSEVDGSIPAVPKGLWVSRVVASASDVNTAYVSFDGHRSDNRAPWLFRTTDGGKTWANLSSGLAPNQPVYVVEEDSKNPDLLLVGTEFGVQVSLDRGRTWRPMTNGLPTVAVYDIVIHPRDRDIILGTHGRGIYILDDITAIEDWRENLTTRPVHLFSQRQATAWVDMSRSGQMGDNTYAGQNPPFVQTVNFQQRDRTHLVNTPLITFYMGPNAAGTATLDITSPDGRTRSLPLAAKPGITRYAWDGLMVAQANGGRRGGGGRGVRGGGAGGGDEGSLPSGGGRGAPPPRLLPGTYSLKLTLGSDVSIGTLMVREDPILNGSGSK</sequence>
<feature type="region of interest" description="Disordered" evidence="2">
    <location>
        <begin position="573"/>
        <end position="592"/>
    </location>
</feature>
<dbReference type="Gene3D" id="2.130.10.10">
    <property type="entry name" value="YVTN repeat-like/Quinoprotein amine dehydrogenase"/>
    <property type="match status" value="5"/>
</dbReference>
<dbReference type="SUPFAM" id="SSF110296">
    <property type="entry name" value="Oligoxyloglucan reducing end-specific cellobiohydrolase"/>
    <property type="match status" value="1"/>
</dbReference>
<reference evidence="4" key="1">
    <citation type="submission" date="2006-10" db="EMBL/GenBank/DDBJ databases">
        <title>Complete sequence of Solibacter usitatus Ellin6076.</title>
        <authorList>
            <consortium name="US DOE Joint Genome Institute"/>
            <person name="Copeland A."/>
            <person name="Lucas S."/>
            <person name="Lapidus A."/>
            <person name="Barry K."/>
            <person name="Detter J.C."/>
            <person name="Glavina del Rio T."/>
            <person name="Hammon N."/>
            <person name="Israni S."/>
            <person name="Dalin E."/>
            <person name="Tice H."/>
            <person name="Pitluck S."/>
            <person name="Thompson L.S."/>
            <person name="Brettin T."/>
            <person name="Bruce D."/>
            <person name="Han C."/>
            <person name="Tapia R."/>
            <person name="Gilna P."/>
            <person name="Schmutz J."/>
            <person name="Larimer F."/>
            <person name="Land M."/>
            <person name="Hauser L."/>
            <person name="Kyrpides N."/>
            <person name="Mikhailova N."/>
            <person name="Janssen P.H."/>
            <person name="Kuske C.R."/>
            <person name="Richardson P."/>
        </authorList>
    </citation>
    <scope>NUCLEOTIDE SEQUENCE</scope>
    <source>
        <strain evidence="4">Ellin6076</strain>
    </source>
</reference>
<keyword evidence="1" id="KW-0677">Repeat</keyword>
<dbReference type="InterPro" id="IPR052025">
    <property type="entry name" value="Xyloglucanase_GH74"/>
</dbReference>
<proteinExistence type="predicted"/>
<evidence type="ECO:0000259" key="3">
    <source>
        <dbReference type="Pfam" id="PF15902"/>
    </source>
</evidence>
<dbReference type="Pfam" id="PF15902">
    <property type="entry name" value="Sortilin-Vps10"/>
    <property type="match status" value="1"/>
</dbReference>
<feature type="domain" description="Sortilin N-terminal" evidence="3">
    <location>
        <begin position="131"/>
        <end position="259"/>
    </location>
</feature>
<name>Q02DB5_SOLUE</name>
<dbReference type="EMBL" id="CP000473">
    <property type="protein sequence ID" value="ABJ82957.1"/>
    <property type="molecule type" value="Genomic_DNA"/>
</dbReference>
<organism evidence="4">
    <name type="scientific">Solibacter usitatus (strain Ellin6076)</name>
    <dbReference type="NCBI Taxonomy" id="234267"/>
    <lineage>
        <taxon>Bacteria</taxon>
        <taxon>Pseudomonadati</taxon>
        <taxon>Acidobacteriota</taxon>
        <taxon>Terriglobia</taxon>
        <taxon>Bryobacterales</taxon>
        <taxon>Solibacteraceae</taxon>
        <taxon>Candidatus Solibacter</taxon>
    </lineage>
</organism>
<dbReference type="PANTHER" id="PTHR43739:SF5">
    <property type="entry name" value="EXO-ALPHA-SIALIDASE"/>
    <property type="match status" value="1"/>
</dbReference>
<feature type="region of interest" description="Disordered" evidence="2">
    <location>
        <begin position="886"/>
        <end position="925"/>
    </location>
</feature>
<dbReference type="HOGENOM" id="CLU_004847_0_0_0"/>
<dbReference type="eggNOG" id="COG4447">
    <property type="taxonomic scope" value="Bacteria"/>
</dbReference>
<accession>Q02DB5</accession>
<feature type="compositionally biased region" description="Basic and acidic residues" evidence="2">
    <location>
        <begin position="573"/>
        <end position="583"/>
    </location>
</feature>
<evidence type="ECO:0000256" key="2">
    <source>
        <dbReference type="SAM" id="MobiDB-lite"/>
    </source>
</evidence>
<dbReference type="PANTHER" id="PTHR43739">
    <property type="entry name" value="XYLOGLUCANASE (EUROFUNG)"/>
    <property type="match status" value="1"/>
</dbReference>
<dbReference type="KEGG" id="sus:Acid_1967"/>
<dbReference type="InterPro" id="IPR031778">
    <property type="entry name" value="Sortilin_N"/>
</dbReference>
<dbReference type="CDD" id="cd15482">
    <property type="entry name" value="Sialidase_non-viral"/>
    <property type="match status" value="1"/>
</dbReference>
<dbReference type="AlphaFoldDB" id="Q02DB5"/>
<dbReference type="InParanoid" id="Q02DB5"/>
<protein>
    <recommendedName>
        <fullName evidence="3">Sortilin N-terminal domain-containing protein</fullName>
    </recommendedName>
</protein>
<evidence type="ECO:0000313" key="4">
    <source>
        <dbReference type="EMBL" id="ABJ82957.1"/>
    </source>
</evidence>
<feature type="compositionally biased region" description="Gly residues" evidence="2">
    <location>
        <begin position="888"/>
        <end position="917"/>
    </location>
</feature>
<evidence type="ECO:0000256" key="1">
    <source>
        <dbReference type="ARBA" id="ARBA00022737"/>
    </source>
</evidence>